<feature type="compositionally biased region" description="Basic and acidic residues" evidence="1">
    <location>
        <begin position="56"/>
        <end position="65"/>
    </location>
</feature>
<dbReference type="STRING" id="2082308.A0A2K1QYY1"/>
<evidence type="ECO:0000259" key="2">
    <source>
        <dbReference type="Pfam" id="PF13191"/>
    </source>
</evidence>
<evidence type="ECO:0000313" key="4">
    <source>
        <dbReference type="EMBL" id="PNS20123.1"/>
    </source>
</evidence>
<dbReference type="InterPro" id="IPR027417">
    <property type="entry name" value="P-loop_NTPase"/>
</dbReference>
<feature type="region of interest" description="Disordered" evidence="1">
    <location>
        <begin position="37"/>
        <end position="65"/>
    </location>
</feature>
<feature type="compositionally biased region" description="Polar residues" evidence="1">
    <location>
        <begin position="38"/>
        <end position="49"/>
    </location>
</feature>
<name>A0A2K1QYY1_9PEZI</name>
<reference evidence="4 5" key="1">
    <citation type="submission" date="2017-06" db="EMBL/GenBank/DDBJ databases">
        <title>Draft genome sequence of a variant of Elsinoe murrayae.</title>
        <authorList>
            <person name="Cheng Q."/>
        </authorList>
    </citation>
    <scope>NUCLEOTIDE SEQUENCE [LARGE SCALE GENOMIC DNA]</scope>
    <source>
        <strain evidence="4 5">CQ-2017a</strain>
    </source>
</reference>
<dbReference type="Pfam" id="PF24913">
    <property type="entry name" value="WHD_AAA_fung"/>
    <property type="match status" value="1"/>
</dbReference>
<evidence type="ECO:0000259" key="3">
    <source>
        <dbReference type="Pfam" id="PF24913"/>
    </source>
</evidence>
<feature type="domain" description="Orc1-like AAA ATPase" evidence="2">
    <location>
        <begin position="144"/>
        <end position="294"/>
    </location>
</feature>
<dbReference type="EMBL" id="NKHZ01000025">
    <property type="protein sequence ID" value="PNS20123.1"/>
    <property type="molecule type" value="Genomic_DNA"/>
</dbReference>
<dbReference type="Proteomes" id="UP000243797">
    <property type="component" value="Unassembled WGS sequence"/>
</dbReference>
<evidence type="ECO:0000256" key="1">
    <source>
        <dbReference type="SAM" id="MobiDB-lite"/>
    </source>
</evidence>
<dbReference type="Gene3D" id="3.40.50.300">
    <property type="entry name" value="P-loop containing nucleotide triphosphate hydrolases"/>
    <property type="match status" value="1"/>
</dbReference>
<gene>
    <name evidence="4" type="ORF">CAC42_5573</name>
</gene>
<dbReference type="InterPro" id="IPR041664">
    <property type="entry name" value="AAA_16"/>
</dbReference>
<protein>
    <submittedName>
        <fullName evidence="4">Uncharacterized protein</fullName>
    </submittedName>
</protein>
<keyword evidence="5" id="KW-1185">Reference proteome</keyword>
<sequence>MRPVLRHRSFAQGWHHIHSPLAHPLRLRPHAQCRTIVQLPTPTPGSNIPGQDEEESSSKKEDDRPGWGPTFFRMFESSMTTLASVAVLGLIGYSYTRYYKHLVLEKMENAFKPGDPVLQLADKRGVSVPDPENDENDRSHWIDREEQRRLDDIVSGKIKGQYYLIVGEKGTGKSSMLIDAMAKINGEGCAMFEAHADLEIFRVRLGKALDFEYHEDNIGALFSIRGPRDASALLDIERAFNKLEKIALRRRDKVGRPLIIIVNSTHLLRDDEDGRDLLELIQQRAEQWAAGNLATIIFNSDDYWVYERLKQYATRLQVIPIYDLPKDKAIVALRNHRLKYFKEHPSTDVLTEVYKKVGGRLAFLNRVAKSKDMMTTCEHICEMEKTWFLNQCWILGEEMDDDVMDQQKFASAAVVMAKALVDKEKKDGINWSDEHGHVLPEIPLHEARQIMTRADFIKQYDAINIFTIDSKANVRADSVPMMNAFREISAIEGFEEHLEATLDRISAIESLGRTRELTIKDLWNNGKYQFYVKDRKGNLEKNVTFITEKPPEEDDKEKEDD</sequence>
<dbReference type="InParanoid" id="A0A2K1QYY1"/>
<dbReference type="AlphaFoldDB" id="A0A2K1QYY1"/>
<dbReference type="SUPFAM" id="SSF52540">
    <property type="entry name" value="P-loop containing nucleoside triphosphate hydrolases"/>
    <property type="match status" value="1"/>
</dbReference>
<dbReference type="PANTHER" id="PTHR36168">
    <property type="entry name" value="CHROMOSOME 1, WHOLE GENOME SHOTGUN SEQUENCE"/>
    <property type="match status" value="1"/>
</dbReference>
<dbReference type="InterPro" id="IPR056808">
    <property type="entry name" value="HTH_AAA"/>
</dbReference>
<proteinExistence type="predicted"/>
<dbReference type="OrthoDB" id="511599at2759"/>
<evidence type="ECO:0000313" key="5">
    <source>
        <dbReference type="Proteomes" id="UP000243797"/>
    </source>
</evidence>
<dbReference type="PANTHER" id="PTHR36168:SF1">
    <property type="entry name" value="ORC1-LIKE AAA ATPASE DOMAIN-CONTAINING PROTEIN"/>
    <property type="match status" value="1"/>
</dbReference>
<organism evidence="4 5">
    <name type="scientific">Sphaceloma murrayae</name>
    <dbReference type="NCBI Taxonomy" id="2082308"/>
    <lineage>
        <taxon>Eukaryota</taxon>
        <taxon>Fungi</taxon>
        <taxon>Dikarya</taxon>
        <taxon>Ascomycota</taxon>
        <taxon>Pezizomycotina</taxon>
        <taxon>Dothideomycetes</taxon>
        <taxon>Dothideomycetidae</taxon>
        <taxon>Myriangiales</taxon>
        <taxon>Elsinoaceae</taxon>
        <taxon>Sphaceloma</taxon>
    </lineage>
</organism>
<comment type="caution">
    <text evidence="4">The sequence shown here is derived from an EMBL/GenBank/DDBJ whole genome shotgun (WGS) entry which is preliminary data.</text>
</comment>
<dbReference type="Pfam" id="PF13191">
    <property type="entry name" value="AAA_16"/>
    <property type="match status" value="1"/>
</dbReference>
<accession>A0A2K1QYY1</accession>
<feature type="domain" description="AAA protein C-terminal winged helix" evidence="3">
    <location>
        <begin position="390"/>
        <end position="509"/>
    </location>
</feature>